<reference evidence="4 5" key="1">
    <citation type="journal article" date="2016" name="Genome Biol. Evol.">
        <title>Gene Family Evolution Reflects Adaptation to Soil Environmental Stressors in the Genome of the Collembolan Orchesella cincta.</title>
        <authorList>
            <person name="Faddeeva-Vakhrusheva A."/>
            <person name="Derks M.F."/>
            <person name="Anvar S.Y."/>
            <person name="Agamennone V."/>
            <person name="Suring W."/>
            <person name="Smit S."/>
            <person name="van Straalen N.M."/>
            <person name="Roelofs D."/>
        </authorList>
    </citation>
    <scope>NUCLEOTIDE SEQUENCE [LARGE SCALE GENOMIC DNA]</scope>
    <source>
        <tissue evidence="4">Mixed pool</tissue>
    </source>
</reference>
<dbReference type="EMBL" id="LJIJ01000146">
    <property type="protein sequence ID" value="ODN01625.1"/>
    <property type="molecule type" value="Genomic_DNA"/>
</dbReference>
<dbReference type="PANTHER" id="PTHR12375">
    <property type="entry name" value="RNA-BINDING PROTEIN LUC7-RELATED"/>
    <property type="match status" value="1"/>
</dbReference>
<dbReference type="Proteomes" id="UP000094527">
    <property type="component" value="Unassembled WGS sequence"/>
</dbReference>
<name>A0A1D2N959_ORCCI</name>
<dbReference type="GO" id="GO:0006376">
    <property type="term" value="P:mRNA splice site recognition"/>
    <property type="evidence" value="ECO:0007669"/>
    <property type="project" value="InterPro"/>
</dbReference>
<feature type="region of interest" description="Disordered" evidence="3">
    <location>
        <begin position="235"/>
        <end position="473"/>
    </location>
</feature>
<dbReference type="Pfam" id="PF03194">
    <property type="entry name" value="LUC7"/>
    <property type="match status" value="1"/>
</dbReference>
<dbReference type="OMA" id="PCTRIHD"/>
<proteinExistence type="inferred from homology"/>
<accession>A0A1D2N959</accession>
<dbReference type="STRING" id="48709.A0A1D2N959"/>
<dbReference type="GO" id="GO:0005685">
    <property type="term" value="C:U1 snRNP"/>
    <property type="evidence" value="ECO:0007669"/>
    <property type="project" value="InterPro"/>
</dbReference>
<evidence type="ECO:0000256" key="1">
    <source>
        <dbReference type="ARBA" id="ARBA00005655"/>
    </source>
</evidence>
<dbReference type="OrthoDB" id="10266921at2759"/>
<organism evidence="4 5">
    <name type="scientific">Orchesella cincta</name>
    <name type="common">Springtail</name>
    <name type="synonym">Podura cincta</name>
    <dbReference type="NCBI Taxonomy" id="48709"/>
    <lineage>
        <taxon>Eukaryota</taxon>
        <taxon>Metazoa</taxon>
        <taxon>Ecdysozoa</taxon>
        <taxon>Arthropoda</taxon>
        <taxon>Hexapoda</taxon>
        <taxon>Collembola</taxon>
        <taxon>Entomobryomorpha</taxon>
        <taxon>Entomobryoidea</taxon>
        <taxon>Orchesellidae</taxon>
        <taxon>Orchesellinae</taxon>
        <taxon>Orchesella</taxon>
    </lineage>
</organism>
<feature type="compositionally biased region" description="Basic and acidic residues" evidence="3">
    <location>
        <begin position="319"/>
        <end position="357"/>
    </location>
</feature>
<evidence type="ECO:0000256" key="2">
    <source>
        <dbReference type="SAM" id="Coils"/>
    </source>
</evidence>
<sequence length="473" mass="55429">MAKNFMSNILDELMGRDRDALPTDKPRTPKWDDADICTHYLVCFCPHELFVNTKADLGPCAKLHDEQLRKKYQEEANSHRKSVYEAEFIRFAEKMISDIEAKIKRGKMRIALANGPDGGTYAGPGSKNAEKIALLTERINALLSEAEEAGCEGDVEKAQGLMKLCDQLKEEREQLKSNEVSHPWNPDKAMQVCEVCGSYLIIGEAQHRLDDHIMGKQHVGFAMLRKTMDDIRKAKEIRDKEEREKMEREREKRRTGRDMERERDRVVRVDRDRSRKDSDRGDRKRKSRSRSKDRDVRRRSRDRKRSPDREKDRKKRSRSRDIKKDKDHKSADKDKDLDRKRDSSKDHKSSKHSDDKKRSKRSRSRSRDKDKHKRKRSRSRSKDRKDKDRRKRDKDRGEKSDEHRDKKEEKPRKHSLSSHEGSPVPPPPPPEGIDRQNDAESMPMPSPPSSWEGTNNGDSREHRHHQQEDPVSA</sequence>
<dbReference type="GO" id="GO:0003729">
    <property type="term" value="F:mRNA binding"/>
    <property type="evidence" value="ECO:0007669"/>
    <property type="project" value="InterPro"/>
</dbReference>
<feature type="compositionally biased region" description="Basic residues" evidence="3">
    <location>
        <begin position="358"/>
        <end position="393"/>
    </location>
</feature>
<keyword evidence="2" id="KW-0175">Coiled coil</keyword>
<comment type="caution">
    <text evidence="4">The sequence shown here is derived from an EMBL/GenBank/DDBJ whole genome shotgun (WGS) entry which is preliminary data.</text>
</comment>
<gene>
    <name evidence="4" type="ORF">Ocin01_05078</name>
</gene>
<protein>
    <submittedName>
        <fullName evidence="4">Luc7-like protein 3</fullName>
    </submittedName>
</protein>
<dbReference type="InterPro" id="IPR004882">
    <property type="entry name" value="Luc7-rel"/>
</dbReference>
<feature type="coiled-coil region" evidence="2">
    <location>
        <begin position="132"/>
        <end position="178"/>
    </location>
</feature>
<comment type="similarity">
    <text evidence="1">Belongs to the Luc7 family.</text>
</comment>
<evidence type="ECO:0000313" key="5">
    <source>
        <dbReference type="Proteomes" id="UP000094527"/>
    </source>
</evidence>
<dbReference type="AlphaFoldDB" id="A0A1D2N959"/>
<feature type="compositionally biased region" description="Basic and acidic residues" evidence="3">
    <location>
        <begin position="235"/>
        <end position="282"/>
    </location>
</feature>
<evidence type="ECO:0000256" key="3">
    <source>
        <dbReference type="SAM" id="MobiDB-lite"/>
    </source>
</evidence>
<keyword evidence="5" id="KW-1185">Reference proteome</keyword>
<evidence type="ECO:0000313" key="4">
    <source>
        <dbReference type="EMBL" id="ODN01625.1"/>
    </source>
</evidence>
<feature type="compositionally biased region" description="Basic and acidic residues" evidence="3">
    <location>
        <begin position="394"/>
        <end position="411"/>
    </location>
</feature>